<dbReference type="RefSeq" id="WP_107888561.1">
    <property type="nucleotide sequence ID" value="NZ_CP028519.1"/>
</dbReference>
<name>A0A2U3TH94_9NEIS</name>
<dbReference type="SUPFAM" id="SSF101307">
    <property type="entry name" value="YutG-like"/>
    <property type="match status" value="1"/>
</dbReference>
<dbReference type="CDD" id="cd06971">
    <property type="entry name" value="PgpA"/>
    <property type="match status" value="1"/>
</dbReference>
<dbReference type="Proteomes" id="UP000244173">
    <property type="component" value="Chromosome"/>
</dbReference>
<dbReference type="OrthoDB" id="9804091at2"/>
<dbReference type="PANTHER" id="PTHR36305">
    <property type="entry name" value="PHOSPHATIDYLGLYCEROPHOSPHATASE A"/>
    <property type="match status" value="1"/>
</dbReference>
<dbReference type="GO" id="GO:0046872">
    <property type="term" value="F:metal ion binding"/>
    <property type="evidence" value="ECO:0007669"/>
    <property type="project" value="UniProtKB-KW"/>
</dbReference>
<dbReference type="STRING" id="1122240.GCA_000620105_02929"/>
<dbReference type="UniPathway" id="UPA00084">
    <property type="reaction ID" value="UER00504"/>
</dbReference>
<dbReference type="PANTHER" id="PTHR36305:SF1">
    <property type="entry name" value="PHOSPHATIDYLGLYCEROPHOSPHATASE A"/>
    <property type="match status" value="1"/>
</dbReference>
<proteinExistence type="predicted"/>
<keyword evidence="5" id="KW-1185">Reference proteome</keyword>
<dbReference type="InterPro" id="IPR026037">
    <property type="entry name" value="PgpA"/>
</dbReference>
<keyword evidence="1" id="KW-0997">Cell inner membrane</keyword>
<accession>A0A2U3TH94</accession>
<protein>
    <recommendedName>
        <fullName evidence="1">Phosphatidylglycerophosphatase A</fullName>
        <ecNumber evidence="1">3.1.3.27</ecNumber>
    </recommendedName>
    <alternativeName>
        <fullName evidence="1">Phosphatidylglycerolphosphate phosphatase A</fullName>
    </alternativeName>
</protein>
<keyword evidence="1 2" id="KW-0472">Membrane</keyword>
<reference evidence="4 5" key="1">
    <citation type="submission" date="2018-04" db="EMBL/GenBank/DDBJ databases">
        <title>Denitrifier Microvirgula.</title>
        <authorList>
            <person name="Anderson E."/>
            <person name="Jang J."/>
            <person name="Ishii S."/>
        </authorList>
    </citation>
    <scope>NUCLEOTIDE SEQUENCE [LARGE SCALE GENOMIC DNA]</scope>
    <source>
        <strain evidence="4 5">BE2.4</strain>
    </source>
</reference>
<keyword evidence="1" id="KW-0442">Lipid degradation</keyword>
<feature type="transmembrane region" description="Helical" evidence="2">
    <location>
        <begin position="148"/>
        <end position="167"/>
    </location>
</feature>
<dbReference type="PIRSF" id="PIRSF006162">
    <property type="entry name" value="PgpA"/>
    <property type="match status" value="1"/>
</dbReference>
<dbReference type="EC" id="3.1.3.27" evidence="1"/>
<keyword evidence="1" id="KW-0460">Magnesium</keyword>
<dbReference type="GO" id="GO:0008962">
    <property type="term" value="F:phosphatidylglycerophosphatase activity"/>
    <property type="evidence" value="ECO:0007669"/>
    <property type="project" value="UniProtKB-EC"/>
</dbReference>
<dbReference type="AlphaFoldDB" id="A0A2U3TH94"/>
<dbReference type="EMBL" id="CP028519">
    <property type="protein sequence ID" value="AVY92777.1"/>
    <property type="molecule type" value="Genomic_DNA"/>
</dbReference>
<evidence type="ECO:0000256" key="2">
    <source>
        <dbReference type="SAM" id="Phobius"/>
    </source>
</evidence>
<keyword evidence="1" id="KW-0479">Metal-binding</keyword>
<feature type="transmembrane region" description="Helical" evidence="2">
    <location>
        <begin position="95"/>
        <end position="119"/>
    </location>
</feature>
<keyword evidence="1" id="KW-0378">Hydrolase</keyword>
<evidence type="ECO:0000313" key="5">
    <source>
        <dbReference type="Proteomes" id="UP000244173"/>
    </source>
</evidence>
<sequence>MVLTTSHSASWRFIRQRSYRFIAFGFGAGLARRAPGTWGTLVACPIMAVLLVAGLSDLLIAWLCVPLFAYGCYACGRTCRDLGVDDYGGVVWDEIVSMMLVLAFAPNTVGGWIAAFLLFRLFDIFKPWPIRWIDSRVGGGLGVMLDDVLAAVFAIVGLEMLAWLGVLTQPAGMLRLI</sequence>
<keyword evidence="1" id="KW-0443">Lipid metabolism</keyword>
<dbReference type="KEGG" id="maer:DAI18_01030"/>
<evidence type="ECO:0000256" key="1">
    <source>
        <dbReference type="PIRNR" id="PIRNR006162"/>
    </source>
</evidence>
<keyword evidence="2" id="KW-1133">Transmembrane helix</keyword>
<keyword evidence="1" id="KW-0595">Phospholipid degradation</keyword>
<comment type="pathway">
    <text evidence="1">Phospholipid metabolism; phosphatidylglycerol biosynthesis; phosphatidylglycerol from CDP-diacylglycerol: step 2/2.</text>
</comment>
<evidence type="ECO:0000313" key="4">
    <source>
        <dbReference type="EMBL" id="AVY92777.1"/>
    </source>
</evidence>
<keyword evidence="1 2" id="KW-0812">Transmembrane</keyword>
<dbReference type="InterPro" id="IPR036681">
    <property type="entry name" value="PgpA-like_sf"/>
</dbReference>
<comment type="function">
    <text evidence="1">Lipid phosphatase which dephosphorylates phosphatidylglycerophosphate (PGP) to phosphatidylglycerol (PG).</text>
</comment>
<dbReference type="InterPro" id="IPR007686">
    <property type="entry name" value="YutG/PgpA"/>
</dbReference>
<keyword evidence="1" id="KW-1003">Cell membrane</keyword>
<comment type="subcellular location">
    <subcellularLocation>
        <location evidence="1">Cell inner membrane</location>
        <topology evidence="1">Multi-pass membrane protein</topology>
    </subcellularLocation>
</comment>
<evidence type="ECO:0000259" key="3">
    <source>
        <dbReference type="Pfam" id="PF04608"/>
    </source>
</evidence>
<dbReference type="GO" id="GO:0009395">
    <property type="term" value="P:phospholipid catabolic process"/>
    <property type="evidence" value="ECO:0007669"/>
    <property type="project" value="UniProtKB-KW"/>
</dbReference>
<organism evidence="4 5">
    <name type="scientific">Microvirgula aerodenitrificans</name>
    <dbReference type="NCBI Taxonomy" id="57480"/>
    <lineage>
        <taxon>Bacteria</taxon>
        <taxon>Pseudomonadati</taxon>
        <taxon>Pseudomonadota</taxon>
        <taxon>Betaproteobacteria</taxon>
        <taxon>Neisseriales</taxon>
        <taxon>Aquaspirillaceae</taxon>
        <taxon>Microvirgula</taxon>
    </lineage>
</organism>
<comment type="cofactor">
    <cofactor evidence="1">
        <name>Mg(2+)</name>
        <dbReference type="ChEBI" id="CHEBI:18420"/>
    </cofactor>
</comment>
<keyword evidence="1" id="KW-1208">Phospholipid metabolism</keyword>
<dbReference type="GO" id="GO:0005886">
    <property type="term" value="C:plasma membrane"/>
    <property type="evidence" value="ECO:0007669"/>
    <property type="project" value="UniProtKB-SubCell"/>
</dbReference>
<gene>
    <name evidence="4" type="ORF">DAI18_01030</name>
</gene>
<feature type="domain" description="YutG/PgpA" evidence="3">
    <location>
        <begin position="22"/>
        <end position="161"/>
    </location>
</feature>
<dbReference type="GO" id="GO:0006655">
    <property type="term" value="P:phosphatidylglycerol biosynthetic process"/>
    <property type="evidence" value="ECO:0007669"/>
    <property type="project" value="UniProtKB-UniPathway"/>
</dbReference>
<feature type="transmembrane region" description="Helical" evidence="2">
    <location>
        <begin position="49"/>
        <end position="74"/>
    </location>
</feature>
<dbReference type="Pfam" id="PF04608">
    <property type="entry name" value="PgpA"/>
    <property type="match status" value="1"/>
</dbReference>
<comment type="catalytic activity">
    <reaction evidence="1">
        <text>a 1,2-diacyl-sn-glycero-3-phospho-(1'-sn-glycero-3'-phosphate) + H2O = a 1,2-diacyl-sn-glycero-3-phospho-(1'-sn-glycerol) + phosphate</text>
        <dbReference type="Rhea" id="RHEA:33751"/>
        <dbReference type="ChEBI" id="CHEBI:15377"/>
        <dbReference type="ChEBI" id="CHEBI:43474"/>
        <dbReference type="ChEBI" id="CHEBI:60110"/>
        <dbReference type="ChEBI" id="CHEBI:64716"/>
        <dbReference type="EC" id="3.1.3.27"/>
    </reaction>
</comment>